<dbReference type="EMBL" id="SMLM01000002">
    <property type="protein sequence ID" value="TFZ02987.1"/>
    <property type="molecule type" value="Genomic_DNA"/>
</dbReference>
<comment type="caution">
    <text evidence="1">The sequence shown here is derived from an EMBL/GenBank/DDBJ whole genome shotgun (WGS) entry which is preliminary data.</text>
</comment>
<evidence type="ECO:0008006" key="3">
    <source>
        <dbReference type="Google" id="ProtNLM"/>
    </source>
</evidence>
<dbReference type="Proteomes" id="UP000298180">
    <property type="component" value="Unassembled WGS sequence"/>
</dbReference>
<keyword evidence="2" id="KW-1185">Reference proteome</keyword>
<protein>
    <recommendedName>
        <fullName evidence="3">Sce7726 family protein</fullName>
    </recommendedName>
</protein>
<organism evidence="1 2">
    <name type="scientific">Ramlibacter henchirensis</name>
    <dbReference type="NCBI Taxonomy" id="204072"/>
    <lineage>
        <taxon>Bacteria</taxon>
        <taxon>Pseudomonadati</taxon>
        <taxon>Pseudomonadota</taxon>
        <taxon>Betaproteobacteria</taxon>
        <taxon>Burkholderiales</taxon>
        <taxon>Comamonadaceae</taxon>
        <taxon>Ramlibacter</taxon>
    </lineage>
</organism>
<sequence length="189" mass="20928">MFEELQIEHGSARVDLALIGSELQAYELKSDADDFGRLHNQIHAYNRVFDRITIVTGPLHAQGALKIVPSWWGVMCVSRNAAGALVGETLREASLHDRQDPQSIAMLLWRDEALLALQAEAEQHKTSTRATRTQLQAELARTLGLSALRTAVAQFLLNRTFSIKVPTRSAPSGGLSHPDANYLDSRFQL</sequence>
<gene>
    <name evidence="1" type="ORF">EZ313_17340</name>
</gene>
<evidence type="ECO:0000313" key="2">
    <source>
        <dbReference type="Proteomes" id="UP000298180"/>
    </source>
</evidence>
<reference evidence="1 2" key="1">
    <citation type="submission" date="2019-03" db="EMBL/GenBank/DDBJ databases">
        <title>Ramlibacter henchirensis DSM 14656, whole genome shotgun sequence.</title>
        <authorList>
            <person name="Zhang X."/>
            <person name="Feng G."/>
            <person name="Zhu H."/>
        </authorList>
    </citation>
    <scope>NUCLEOTIDE SEQUENCE [LARGE SCALE GENOMIC DNA]</scope>
    <source>
        <strain evidence="1 2">DSM 14656</strain>
    </source>
</reference>
<accession>A0A4Z0BUI5</accession>
<evidence type="ECO:0000313" key="1">
    <source>
        <dbReference type="EMBL" id="TFZ02987.1"/>
    </source>
</evidence>
<proteinExistence type="predicted"/>
<dbReference type="NCBIfam" id="NF033832">
    <property type="entry name" value="sce7726_fam"/>
    <property type="match status" value="1"/>
</dbReference>
<dbReference type="InterPro" id="IPR047729">
    <property type="entry name" value="Sce7726-like"/>
</dbReference>
<name>A0A4Z0BUI5_9BURK</name>
<dbReference type="AlphaFoldDB" id="A0A4Z0BUI5"/>
<dbReference type="OrthoDB" id="5020258at2"/>